<feature type="transmembrane region" description="Helical" evidence="6">
    <location>
        <begin position="89"/>
        <end position="112"/>
    </location>
</feature>
<evidence type="ECO:0000256" key="3">
    <source>
        <dbReference type="ARBA" id="ARBA00022692"/>
    </source>
</evidence>
<dbReference type="Pfam" id="PF03649">
    <property type="entry name" value="UPF0014"/>
    <property type="match status" value="1"/>
</dbReference>
<accession>A0A833HMU4</accession>
<name>A0A833HMU4_9FIRM</name>
<evidence type="ECO:0000313" key="7">
    <source>
        <dbReference type="EMBL" id="KAB3528793.1"/>
    </source>
</evidence>
<dbReference type="PANTHER" id="PTHR30028:SF0">
    <property type="entry name" value="PROTEIN ALUMINUM SENSITIVE 3"/>
    <property type="match status" value="1"/>
</dbReference>
<feature type="transmembrane region" description="Helical" evidence="6">
    <location>
        <begin position="118"/>
        <end position="137"/>
    </location>
</feature>
<dbReference type="PANTHER" id="PTHR30028">
    <property type="entry name" value="UPF0014 INNER MEMBRANE PROTEIN YBBM-RELATED"/>
    <property type="match status" value="1"/>
</dbReference>
<dbReference type="OrthoDB" id="9791807at2"/>
<proteinExistence type="inferred from homology"/>
<gene>
    <name evidence="7" type="primary">fetB</name>
    <name evidence="7" type="ORF">F8153_10735</name>
</gene>
<comment type="caution">
    <text evidence="7">The sequence shown here is derived from an EMBL/GenBank/DDBJ whole genome shotgun (WGS) entry which is preliminary data.</text>
</comment>
<organism evidence="7 8">
    <name type="scientific">Alkaliphilus serpentinus</name>
    <dbReference type="NCBI Taxonomy" id="1482731"/>
    <lineage>
        <taxon>Bacteria</taxon>
        <taxon>Bacillati</taxon>
        <taxon>Bacillota</taxon>
        <taxon>Clostridia</taxon>
        <taxon>Peptostreptococcales</taxon>
        <taxon>Natronincolaceae</taxon>
        <taxon>Alkaliphilus</taxon>
    </lineage>
</organism>
<feature type="transmembrane region" description="Helical" evidence="6">
    <location>
        <begin position="214"/>
        <end position="236"/>
    </location>
</feature>
<keyword evidence="4 6" id="KW-1133">Transmembrane helix</keyword>
<evidence type="ECO:0000313" key="8">
    <source>
        <dbReference type="Proteomes" id="UP000465601"/>
    </source>
</evidence>
<protein>
    <submittedName>
        <fullName evidence="7">Iron export ABC transporter permease subunit FetB</fullName>
    </submittedName>
</protein>
<evidence type="ECO:0000256" key="1">
    <source>
        <dbReference type="ARBA" id="ARBA00004141"/>
    </source>
</evidence>
<dbReference type="AlphaFoldDB" id="A0A833HMU4"/>
<keyword evidence="5 6" id="KW-0472">Membrane</keyword>
<keyword evidence="3 6" id="KW-0812">Transmembrane</keyword>
<comment type="subcellular location">
    <subcellularLocation>
        <location evidence="1">Membrane</location>
        <topology evidence="1">Multi-pass membrane protein</topology>
    </subcellularLocation>
</comment>
<keyword evidence="8" id="KW-1185">Reference proteome</keyword>
<dbReference type="Proteomes" id="UP000465601">
    <property type="component" value="Unassembled WGS sequence"/>
</dbReference>
<evidence type="ECO:0000256" key="6">
    <source>
        <dbReference type="SAM" id="Phobius"/>
    </source>
</evidence>
<feature type="transmembrane region" description="Helical" evidence="6">
    <location>
        <begin position="184"/>
        <end position="202"/>
    </location>
</feature>
<reference evidence="7 8" key="1">
    <citation type="submission" date="2019-10" db="EMBL/GenBank/DDBJ databases">
        <title>Alkaliphilus serpentinus sp. nov. and Alkaliphilus pronyensis sp. nov., two novel anaerobic alkaliphilic species isolated from the serpentinized-hosted hydrothermal field of the Prony Bay (New Caledonia).</title>
        <authorList>
            <person name="Postec A."/>
        </authorList>
    </citation>
    <scope>NUCLEOTIDE SEQUENCE [LARGE SCALE GENOMIC DNA]</scope>
    <source>
        <strain evidence="7 8">LacT</strain>
    </source>
</reference>
<dbReference type="RefSeq" id="WP_151866349.1">
    <property type="nucleotide sequence ID" value="NZ_WBZB01000039.1"/>
</dbReference>
<evidence type="ECO:0000256" key="5">
    <source>
        <dbReference type="ARBA" id="ARBA00023136"/>
    </source>
</evidence>
<comment type="similarity">
    <text evidence="2">Belongs to the UPF0014 family.</text>
</comment>
<evidence type="ECO:0000256" key="2">
    <source>
        <dbReference type="ARBA" id="ARBA00005268"/>
    </source>
</evidence>
<evidence type="ECO:0000256" key="4">
    <source>
        <dbReference type="ARBA" id="ARBA00022989"/>
    </source>
</evidence>
<feature type="transmembrane region" description="Helical" evidence="6">
    <location>
        <begin position="34"/>
        <end position="52"/>
    </location>
</feature>
<dbReference type="InterPro" id="IPR005226">
    <property type="entry name" value="UPF0014_fam"/>
</dbReference>
<dbReference type="EMBL" id="WBZB01000039">
    <property type="protein sequence ID" value="KAB3528793.1"/>
    <property type="molecule type" value="Genomic_DNA"/>
</dbReference>
<feature type="transmembrane region" description="Helical" evidence="6">
    <location>
        <begin position="58"/>
        <end position="77"/>
    </location>
</feature>
<sequence length="251" mass="27379">MSILTLSFTTVLVLIALSISKTQKIHLEKDIIIGVIRATLQLSLIGIVLTYIFKVDNWIITTVILLLMIFNASQIAAKRGGQIKDTKKTAYVSIFLGASITIAILVITGAISYSPSEVIPVSGMIVGNSMVALGLTFKQLNNNFKNKYQEVEIKLALGATEKTASIDLIRDAIRTGMQPSVDSMQTLGIVQLPGMMTGLILAGQSPVLAIRYQIMVTFMLISTVSIATFSGALITYKRYFNARKQLNRSMI</sequence>
<dbReference type="GO" id="GO:0005886">
    <property type="term" value="C:plasma membrane"/>
    <property type="evidence" value="ECO:0007669"/>
    <property type="project" value="TreeGrafter"/>
</dbReference>